<evidence type="ECO:0000313" key="2">
    <source>
        <dbReference type="EMBL" id="WUS55169.1"/>
    </source>
</evidence>
<feature type="region of interest" description="Disordered" evidence="1">
    <location>
        <begin position="41"/>
        <end position="78"/>
    </location>
</feature>
<evidence type="ECO:0000256" key="1">
    <source>
        <dbReference type="SAM" id="MobiDB-lite"/>
    </source>
</evidence>
<sequence>MTSVEPPTRTGRAAARPAVLLLGFVLLLAALLGGGYAAGSLVGPSGPGPAGPARPAVDEMPGMPMEGLRPPAEGGVPR</sequence>
<proteinExistence type="predicted"/>
<dbReference type="EMBL" id="CP108482">
    <property type="protein sequence ID" value="WUS55169.1"/>
    <property type="molecule type" value="Genomic_DNA"/>
</dbReference>
<keyword evidence="3" id="KW-1185">Reference proteome</keyword>
<dbReference type="Proteomes" id="UP001432014">
    <property type="component" value="Chromosome"/>
</dbReference>
<evidence type="ECO:0000313" key="3">
    <source>
        <dbReference type="Proteomes" id="UP001432014"/>
    </source>
</evidence>
<gene>
    <name evidence="2" type="ORF">OG469_06370</name>
</gene>
<organism evidence="2 3">
    <name type="scientific">Kitasatospora herbaricolor</name>
    <dbReference type="NCBI Taxonomy" id="68217"/>
    <lineage>
        <taxon>Bacteria</taxon>
        <taxon>Bacillati</taxon>
        <taxon>Actinomycetota</taxon>
        <taxon>Actinomycetes</taxon>
        <taxon>Kitasatosporales</taxon>
        <taxon>Streptomycetaceae</taxon>
        <taxon>Kitasatospora</taxon>
    </lineage>
</organism>
<dbReference type="RefSeq" id="WP_329500243.1">
    <property type="nucleotide sequence ID" value="NZ_CP108460.1"/>
</dbReference>
<accession>A0ABZ1W322</accession>
<reference evidence="2 3" key="1">
    <citation type="submission" date="2022-10" db="EMBL/GenBank/DDBJ databases">
        <title>The complete genomes of actinobacterial strains from the NBC collection.</title>
        <authorList>
            <person name="Joergensen T.S."/>
            <person name="Alvarez Arevalo M."/>
            <person name="Sterndorff E.B."/>
            <person name="Faurdal D."/>
            <person name="Vuksanovic O."/>
            <person name="Mourched A.-S."/>
            <person name="Charusanti P."/>
            <person name="Shaw S."/>
            <person name="Blin K."/>
            <person name="Weber T."/>
        </authorList>
    </citation>
    <scope>NUCLEOTIDE SEQUENCE [LARGE SCALE GENOMIC DNA]</scope>
    <source>
        <strain evidence="2 3">NBC_01247</strain>
    </source>
</reference>
<protein>
    <submittedName>
        <fullName evidence="2">Uncharacterized protein</fullName>
    </submittedName>
</protein>
<name>A0ABZ1W322_9ACTN</name>